<name>A0A7D4Q8R5_9SPHI</name>
<feature type="domain" description="Beta-mannosidase-like galactose-binding" evidence="9">
    <location>
        <begin position="103"/>
        <end position="188"/>
    </location>
</feature>
<evidence type="ECO:0000313" key="10">
    <source>
        <dbReference type="EMBL" id="QKJ29765.1"/>
    </source>
</evidence>
<dbReference type="Pfam" id="PF18565">
    <property type="entry name" value="Glyco_hydro2_C5"/>
    <property type="match status" value="1"/>
</dbReference>
<gene>
    <name evidence="10" type="ORF">HQ865_08340</name>
</gene>
<keyword evidence="3" id="KW-0326">Glycosidase</keyword>
<feature type="chain" id="PRO_5028855407" evidence="4">
    <location>
        <begin position="24"/>
        <end position="897"/>
    </location>
</feature>
<dbReference type="InterPro" id="IPR040605">
    <property type="entry name" value="Glyco_hydro2_dom5"/>
</dbReference>
<dbReference type="Gene3D" id="2.60.40.10">
    <property type="entry name" value="Immunoglobulins"/>
    <property type="match status" value="3"/>
</dbReference>
<dbReference type="Pfam" id="PF02836">
    <property type="entry name" value="Glyco_hydro_2_C"/>
    <property type="match status" value="1"/>
</dbReference>
<feature type="domain" description="Glycoside hydrolase family 2 catalytic" evidence="6">
    <location>
        <begin position="345"/>
        <end position="490"/>
    </location>
</feature>
<feature type="domain" description="Glycoside hydrolase family 2 immunoglobulin-like beta-sandwich" evidence="5">
    <location>
        <begin position="232"/>
        <end position="334"/>
    </location>
</feature>
<evidence type="ECO:0000259" key="9">
    <source>
        <dbReference type="Pfam" id="PF22666"/>
    </source>
</evidence>
<sequence length="897" mass="98198">MKKQIFRLLLIIALPALYNHVLAQGNSASAKFQAPATPRATYNFNPGWRFVFGDVAGAEQPGFDDAAWTAVSLPHTWNETDSYRAYISHGGGDQSEKMLGAGWYRKHFKLPASADGQKVFLQFDGMRQAGKFFLNGKQVGLYENGVTAYGLDITSSVKFGGQDNVIAVKVDNSPGYKEESTGTAFQWNSKDFNPNFGGLNRDASLIITGKIYQTLPLFMGLKTTGIYVYPEDIDLKKKTATIKVEAEVSNEVAGDYASITLSAVVVDNEGNIKAKLEGNTSDLVAGQKEVFTAEGTLADARFWDVKDPYLYHVYSMLTVNGKVVDVCDTKTGFRKVEFKGGVGTGGVWLNGRFVWLTGFAQRSANDWAGLGGGYPDWMHDYTMSMIRESNSNYLRWMHVSPQPADVSACDRFGVIEVCPAGDKERMVTGRQWDQRAEVMRASMIFYRNSPSILFWEAGNTIVTPEQMNQMVALRKELDPHGGRVMGTRDNDLAEANKALTPMSEYYGVMIGQAPQTDRVSGDDIFRGYSISRRDKAPLIETEDFRDEAGRNVWDDYTPPHFGFKPKLGTGSDGRAVDTWHWNSETFALAGATRYNSYVTNMISNTDPAHSKWAAYCSIYFSDSDADGRQQGSYVLRVSGKVDGVRLPKPMYYVTRVMQNEQPDLHIIGHWNYPAGTKKAMYVAATHCDKVELFVNGKSVGVQTKPTVFKDTIKKGDAPVMERPSDDNTGCIYAFPNVVFAPGAIKAVATKGGKVVAQQEIQTAGEAKAIKLTLHTGPQGLVADGSDVALIDFEVVDAKGRRVPTDEAKVDFAVNGPVVWRGGFNAAKLNTTNNLYLDTECGINRVAIRSTEKAGTITITASRPGLTSATLKVDSKAVDIKGGITGSMPQQMAGVAAK</sequence>
<evidence type="ECO:0000259" key="7">
    <source>
        <dbReference type="Pfam" id="PF16355"/>
    </source>
</evidence>
<dbReference type="SUPFAM" id="SSF51445">
    <property type="entry name" value="(Trans)glycosidases"/>
    <property type="match status" value="1"/>
</dbReference>
<keyword evidence="11" id="KW-1185">Reference proteome</keyword>
<reference evidence="10 11" key="1">
    <citation type="submission" date="2020-05" db="EMBL/GenBank/DDBJ databases">
        <title>Mucilaginibacter mali sp. nov.</title>
        <authorList>
            <person name="Kim H.S."/>
            <person name="Lee K.C."/>
            <person name="Suh M.K."/>
            <person name="Kim J.-S."/>
            <person name="Han K.-I."/>
            <person name="Eom M.K."/>
            <person name="Shin Y.K."/>
            <person name="Lee J.-S."/>
        </authorList>
    </citation>
    <scope>NUCLEOTIDE SEQUENCE [LARGE SCALE GENOMIC DNA]</scope>
    <source>
        <strain evidence="10 11">G2-14</strain>
    </source>
</reference>
<dbReference type="Gene3D" id="2.60.120.260">
    <property type="entry name" value="Galactose-binding domain-like"/>
    <property type="match status" value="1"/>
</dbReference>
<evidence type="ECO:0000259" key="5">
    <source>
        <dbReference type="Pfam" id="PF00703"/>
    </source>
</evidence>
<dbReference type="PANTHER" id="PTHR42732:SF1">
    <property type="entry name" value="BETA-MANNOSIDASE"/>
    <property type="match status" value="1"/>
</dbReference>
<feature type="domain" description="Glycoside hydrolase family 2" evidence="8">
    <location>
        <begin position="771"/>
        <end position="870"/>
    </location>
</feature>
<dbReference type="InterPro" id="IPR054593">
    <property type="entry name" value="Beta-mannosidase-like_N2"/>
</dbReference>
<keyword evidence="2 10" id="KW-0378">Hydrolase</keyword>
<evidence type="ECO:0000256" key="2">
    <source>
        <dbReference type="ARBA" id="ARBA00022801"/>
    </source>
</evidence>
<dbReference type="InterPro" id="IPR051913">
    <property type="entry name" value="GH2_Domain-Containing"/>
</dbReference>
<organism evidence="10 11">
    <name type="scientific">Mucilaginibacter mali</name>
    <dbReference type="NCBI Taxonomy" id="2740462"/>
    <lineage>
        <taxon>Bacteria</taxon>
        <taxon>Pseudomonadati</taxon>
        <taxon>Bacteroidota</taxon>
        <taxon>Sphingobacteriia</taxon>
        <taxon>Sphingobacteriales</taxon>
        <taxon>Sphingobacteriaceae</taxon>
        <taxon>Mucilaginibacter</taxon>
    </lineage>
</organism>
<dbReference type="InterPro" id="IPR036156">
    <property type="entry name" value="Beta-gal/glucu_dom_sf"/>
</dbReference>
<evidence type="ECO:0000256" key="1">
    <source>
        <dbReference type="ARBA" id="ARBA00007401"/>
    </source>
</evidence>
<dbReference type="Proteomes" id="UP000505355">
    <property type="component" value="Chromosome"/>
</dbReference>
<evidence type="ECO:0000256" key="3">
    <source>
        <dbReference type="ARBA" id="ARBA00023295"/>
    </source>
</evidence>
<dbReference type="PANTHER" id="PTHR42732">
    <property type="entry name" value="BETA-GALACTOSIDASE"/>
    <property type="match status" value="1"/>
</dbReference>
<feature type="domain" description="DUF4982" evidence="7">
    <location>
        <begin position="683"/>
        <end position="756"/>
    </location>
</feature>
<dbReference type="RefSeq" id="WP_173414457.1">
    <property type="nucleotide sequence ID" value="NZ_CP054139.1"/>
</dbReference>
<dbReference type="Gene3D" id="3.20.20.80">
    <property type="entry name" value="Glycosidases"/>
    <property type="match status" value="1"/>
</dbReference>
<dbReference type="EMBL" id="CP054139">
    <property type="protein sequence ID" value="QKJ29765.1"/>
    <property type="molecule type" value="Genomic_DNA"/>
</dbReference>
<dbReference type="Pfam" id="PF16355">
    <property type="entry name" value="DUF4982"/>
    <property type="match status" value="1"/>
</dbReference>
<feature type="signal peptide" evidence="4">
    <location>
        <begin position="1"/>
        <end position="23"/>
    </location>
</feature>
<keyword evidence="4" id="KW-0732">Signal</keyword>
<dbReference type="GO" id="GO:0005975">
    <property type="term" value="P:carbohydrate metabolic process"/>
    <property type="evidence" value="ECO:0007669"/>
    <property type="project" value="InterPro"/>
</dbReference>
<dbReference type="InterPro" id="IPR006102">
    <property type="entry name" value="Ig-like_GH2"/>
</dbReference>
<dbReference type="Pfam" id="PF22666">
    <property type="entry name" value="Glyco_hydro_2_N2"/>
    <property type="match status" value="1"/>
</dbReference>
<dbReference type="GO" id="GO:0004553">
    <property type="term" value="F:hydrolase activity, hydrolyzing O-glycosyl compounds"/>
    <property type="evidence" value="ECO:0007669"/>
    <property type="project" value="InterPro"/>
</dbReference>
<evidence type="ECO:0000313" key="11">
    <source>
        <dbReference type="Proteomes" id="UP000505355"/>
    </source>
</evidence>
<evidence type="ECO:0000259" key="8">
    <source>
        <dbReference type="Pfam" id="PF18565"/>
    </source>
</evidence>
<proteinExistence type="inferred from homology"/>
<dbReference type="SUPFAM" id="SSF49785">
    <property type="entry name" value="Galactose-binding domain-like"/>
    <property type="match status" value="1"/>
</dbReference>
<dbReference type="AlphaFoldDB" id="A0A7D4Q8R5"/>
<dbReference type="InterPro" id="IPR006103">
    <property type="entry name" value="Glyco_hydro_2_cat"/>
</dbReference>
<dbReference type="InterPro" id="IPR008979">
    <property type="entry name" value="Galactose-bd-like_sf"/>
</dbReference>
<evidence type="ECO:0000256" key="4">
    <source>
        <dbReference type="SAM" id="SignalP"/>
    </source>
</evidence>
<dbReference type="InterPro" id="IPR017853">
    <property type="entry name" value="GH"/>
</dbReference>
<dbReference type="Pfam" id="PF00703">
    <property type="entry name" value="Glyco_hydro_2"/>
    <property type="match status" value="1"/>
</dbReference>
<dbReference type="KEGG" id="mmab:HQ865_08340"/>
<comment type="similarity">
    <text evidence="1">Belongs to the glycosyl hydrolase 2 family.</text>
</comment>
<dbReference type="InterPro" id="IPR013783">
    <property type="entry name" value="Ig-like_fold"/>
</dbReference>
<accession>A0A7D4Q8R5</accession>
<dbReference type="SUPFAM" id="SSF49303">
    <property type="entry name" value="beta-Galactosidase/glucuronidase domain"/>
    <property type="match status" value="1"/>
</dbReference>
<dbReference type="InterPro" id="IPR032311">
    <property type="entry name" value="DUF4982"/>
</dbReference>
<evidence type="ECO:0000259" key="6">
    <source>
        <dbReference type="Pfam" id="PF02836"/>
    </source>
</evidence>
<protein>
    <submittedName>
        <fullName evidence="10">Glycoside hydrolase family 2 protein</fullName>
    </submittedName>
</protein>